<evidence type="ECO:0000313" key="4">
    <source>
        <dbReference type="Proteomes" id="UP000199071"/>
    </source>
</evidence>
<evidence type="ECO:0000259" key="2">
    <source>
        <dbReference type="Pfam" id="PF01970"/>
    </source>
</evidence>
<gene>
    <name evidence="3" type="ORF">SAMN02982931_03060</name>
</gene>
<keyword evidence="1" id="KW-1133">Transmembrane helix</keyword>
<feature type="transmembrane region" description="Helical" evidence="1">
    <location>
        <begin position="165"/>
        <end position="182"/>
    </location>
</feature>
<dbReference type="InterPro" id="IPR002823">
    <property type="entry name" value="DUF112_TM"/>
</dbReference>
<feature type="transmembrane region" description="Helical" evidence="1">
    <location>
        <begin position="53"/>
        <end position="71"/>
    </location>
</feature>
<feature type="domain" description="DUF112" evidence="2">
    <location>
        <begin position="20"/>
        <end position="441"/>
    </location>
</feature>
<protein>
    <submittedName>
        <fullName evidence="3">TctA family transporter</fullName>
    </submittedName>
</protein>
<dbReference type="EMBL" id="FMXQ01000006">
    <property type="protein sequence ID" value="SDB40538.1"/>
    <property type="molecule type" value="Genomic_DNA"/>
</dbReference>
<feature type="transmembrane region" description="Helical" evidence="1">
    <location>
        <begin position="505"/>
        <end position="526"/>
    </location>
</feature>
<name>A0A1G6D603_9HYPH</name>
<proteinExistence type="predicted"/>
<keyword evidence="4" id="KW-1185">Reference proteome</keyword>
<feature type="transmembrane region" description="Helical" evidence="1">
    <location>
        <begin position="202"/>
        <end position="223"/>
    </location>
</feature>
<feature type="transmembrane region" description="Helical" evidence="1">
    <location>
        <begin position="633"/>
        <end position="655"/>
    </location>
</feature>
<dbReference type="Proteomes" id="UP000199071">
    <property type="component" value="Unassembled WGS sequence"/>
</dbReference>
<feature type="transmembrane region" description="Helical" evidence="1">
    <location>
        <begin position="316"/>
        <end position="338"/>
    </location>
</feature>
<feature type="transmembrane region" description="Helical" evidence="1">
    <location>
        <begin position="416"/>
        <end position="432"/>
    </location>
</feature>
<feature type="transmembrane region" description="Helical" evidence="1">
    <location>
        <begin position="77"/>
        <end position="96"/>
    </location>
</feature>
<dbReference type="PANTHER" id="PTHR35342">
    <property type="entry name" value="TRICARBOXYLIC TRANSPORT PROTEIN"/>
    <property type="match status" value="1"/>
</dbReference>
<dbReference type="Pfam" id="PF01970">
    <property type="entry name" value="TctA"/>
    <property type="match status" value="1"/>
</dbReference>
<dbReference type="STRING" id="665467.SAMN02982931_03060"/>
<keyword evidence="1" id="KW-0472">Membrane</keyword>
<feature type="transmembrane region" description="Helical" evidence="1">
    <location>
        <begin position="136"/>
        <end position="158"/>
    </location>
</feature>
<keyword evidence="1" id="KW-0812">Transmembrane</keyword>
<feature type="transmembrane region" description="Helical" evidence="1">
    <location>
        <begin position="108"/>
        <end position="130"/>
    </location>
</feature>
<dbReference type="PANTHER" id="PTHR35342:SF5">
    <property type="entry name" value="TRICARBOXYLIC TRANSPORT PROTEIN"/>
    <property type="match status" value="1"/>
</dbReference>
<feature type="transmembrane region" description="Helical" evidence="1">
    <location>
        <begin position="538"/>
        <end position="557"/>
    </location>
</feature>
<organism evidence="3 4">
    <name type="scientific">Bauldia litoralis</name>
    <dbReference type="NCBI Taxonomy" id="665467"/>
    <lineage>
        <taxon>Bacteria</taxon>
        <taxon>Pseudomonadati</taxon>
        <taxon>Pseudomonadota</taxon>
        <taxon>Alphaproteobacteria</taxon>
        <taxon>Hyphomicrobiales</taxon>
        <taxon>Kaistiaceae</taxon>
        <taxon>Bauldia</taxon>
    </lineage>
</organism>
<feature type="transmembrane region" description="Helical" evidence="1">
    <location>
        <begin position="358"/>
        <end position="383"/>
    </location>
</feature>
<reference evidence="3 4" key="1">
    <citation type="submission" date="2016-10" db="EMBL/GenBank/DDBJ databases">
        <authorList>
            <person name="de Groot N.N."/>
        </authorList>
    </citation>
    <scope>NUCLEOTIDE SEQUENCE [LARGE SCALE GENOMIC DNA]</scope>
    <source>
        <strain evidence="3 4">ATCC 35022</strain>
    </source>
</reference>
<dbReference type="AlphaFoldDB" id="A0A1G6D603"/>
<feature type="transmembrane region" description="Helical" evidence="1">
    <location>
        <begin position="20"/>
        <end position="46"/>
    </location>
</feature>
<feature type="transmembrane region" description="Helical" evidence="1">
    <location>
        <begin position="390"/>
        <end position="410"/>
    </location>
</feature>
<feature type="transmembrane region" description="Helical" evidence="1">
    <location>
        <begin position="465"/>
        <end position="485"/>
    </location>
</feature>
<evidence type="ECO:0000256" key="1">
    <source>
        <dbReference type="SAM" id="Phobius"/>
    </source>
</evidence>
<accession>A0A1G6D603</accession>
<dbReference type="RefSeq" id="WP_090877478.1">
    <property type="nucleotide sequence ID" value="NZ_FMXQ01000006.1"/>
</dbReference>
<sequence length="675" mass="71137">MLEAAGVALSELADPTRLGILGLGALVGLLVGLIPGLGGLTALAVLIPFTYSMDSYSAMALLIGMAAVIPMSDVIPAIFFGVPGTVGCAATVLDGYPLAKKGQAARALGASYAASTLGGLFGALLLLVSIPVLRPLLLHLGTPELLGFCIFGLSMVAALSGGQPLRGMTAAALGLLIAMVGIESQTGIERLTFGELYLWDGVPLAPFTLGLFAVPELAALMIARSNVSEKKTSEGYSLRGQKQGFADVGRHWWLMLRCSWIGSAFGAVPGMGASVIDWIAYGHAVRTEKDTETFGTGDIRGVIASESANNAREGGALIPTIAFGVPGSASMALLLGAFQIHGLVPGPEMLTRHLDVTYLIIGSLVLGTLVGATVCVLASGYLVKLVDVRYAILLPVVIGLALIGAFVGGQRAWEDMLILVSVGLLGFAMRELNWPRAPLLLGLVLGDLVERYLFISIQIYGYEWLFRPLVMILLALAAWGLYGPLRRAIGGAARGFRLRGRSVKFGRQVWFNLVFVVIFGAALVVARDWPLQARIGPQIVLVTGLTLALFSLLVELFRGEDAPAGATDAMSRGHSAEEDGFAPGDILKRGGLYFLWLIGVIATAWAIGLLPALLVYGIAFARVEGRESWRTSLTLGLGLVMGCWVVFDLGLSIVWPRSLVGDFFPALRQALGGLV</sequence>
<feature type="transmembrane region" description="Helical" evidence="1">
    <location>
        <begin position="593"/>
        <end position="621"/>
    </location>
</feature>
<dbReference type="OrthoDB" id="9806425at2"/>
<evidence type="ECO:0000313" key="3">
    <source>
        <dbReference type="EMBL" id="SDB40538.1"/>
    </source>
</evidence>